<evidence type="ECO:0000256" key="1">
    <source>
        <dbReference type="SAM" id="MobiDB-lite"/>
    </source>
</evidence>
<dbReference type="AlphaFoldDB" id="A0AAD5TDR4"/>
<evidence type="ECO:0000313" key="3">
    <source>
        <dbReference type="Proteomes" id="UP001212152"/>
    </source>
</evidence>
<accession>A0AAD5TDR4</accession>
<organism evidence="2 3">
    <name type="scientific">Geranomyces variabilis</name>
    <dbReference type="NCBI Taxonomy" id="109894"/>
    <lineage>
        <taxon>Eukaryota</taxon>
        <taxon>Fungi</taxon>
        <taxon>Fungi incertae sedis</taxon>
        <taxon>Chytridiomycota</taxon>
        <taxon>Chytridiomycota incertae sedis</taxon>
        <taxon>Chytridiomycetes</taxon>
        <taxon>Spizellomycetales</taxon>
        <taxon>Powellomycetaceae</taxon>
        <taxon>Geranomyces</taxon>
    </lineage>
</organism>
<feature type="compositionally biased region" description="Basic and acidic residues" evidence="1">
    <location>
        <begin position="285"/>
        <end position="297"/>
    </location>
</feature>
<sequence length="489" mass="51967">MGYQRSPLEQTAFVAVNSFLDNWDKAHLSKPDAGLDSNDALSGAPQWKHYAQHRGTSEADRKVQFLTVWSLPTAKEPVPSATAGVWVTYEGSANRPATAPTLSYRFEHQHLTHSSANAPSPLFNPSLRLPDILAAKRQVSTAIVNSQLLQSETWEEHAQRQHEETLGSPTASSDLLTTPPSGGGSDGSAGLSAWTRAALVARTGRAQTAIAERAATRNPEEDALRGFSPASLVPKVVPLQVTAELIMGRTYLGPDQVAEIPAIPSDWNVVTGQVDAEVLRYERDERVRRREEARKAEEEAEAEAAAAPTDTMEETPEESPREEDPVTVTDPALQKGAQGANTAPVAETRVPTSTAEPADEQPVLTKQDLEALPAQVVPVEPSLATESVSAEPLEQHAEAEESKGPEAPLPAATGTDDPQDPQASDSAPADDAASPVKESSATDTTSPVDESAESNEQNPEGLSSEDSIGSLVETEEDGGLDGVEPSVKQ</sequence>
<feature type="compositionally biased region" description="Low complexity" evidence="1">
    <location>
        <begin position="420"/>
        <end position="435"/>
    </location>
</feature>
<feature type="compositionally biased region" description="Basic and acidic residues" evidence="1">
    <location>
        <begin position="393"/>
        <end position="404"/>
    </location>
</feature>
<feature type="region of interest" description="Disordered" evidence="1">
    <location>
        <begin position="285"/>
        <end position="489"/>
    </location>
</feature>
<gene>
    <name evidence="2" type="ORF">HDU87_007749</name>
</gene>
<feature type="region of interest" description="Disordered" evidence="1">
    <location>
        <begin position="154"/>
        <end position="190"/>
    </location>
</feature>
<name>A0AAD5TDR4_9FUNG</name>
<feature type="compositionally biased region" description="Basic and acidic residues" evidence="1">
    <location>
        <begin position="154"/>
        <end position="165"/>
    </location>
</feature>
<evidence type="ECO:0000313" key="2">
    <source>
        <dbReference type="EMBL" id="KAJ3172913.1"/>
    </source>
</evidence>
<reference evidence="2" key="1">
    <citation type="submission" date="2020-05" db="EMBL/GenBank/DDBJ databases">
        <title>Phylogenomic resolution of chytrid fungi.</title>
        <authorList>
            <person name="Stajich J.E."/>
            <person name="Amses K."/>
            <person name="Simmons R."/>
            <person name="Seto K."/>
            <person name="Myers J."/>
            <person name="Bonds A."/>
            <person name="Quandt C.A."/>
            <person name="Barry K."/>
            <person name="Liu P."/>
            <person name="Grigoriev I."/>
            <person name="Longcore J.E."/>
            <person name="James T.Y."/>
        </authorList>
    </citation>
    <scope>NUCLEOTIDE SEQUENCE</scope>
    <source>
        <strain evidence="2">JEL0379</strain>
    </source>
</reference>
<comment type="caution">
    <text evidence="2">The sequence shown here is derived from an EMBL/GenBank/DDBJ whole genome shotgun (WGS) entry which is preliminary data.</text>
</comment>
<dbReference type="InterPro" id="IPR025663">
    <property type="entry name" value="AKAP_28"/>
</dbReference>
<keyword evidence="3" id="KW-1185">Reference proteome</keyword>
<dbReference type="EMBL" id="JADGJQ010000073">
    <property type="protein sequence ID" value="KAJ3172913.1"/>
    <property type="molecule type" value="Genomic_DNA"/>
</dbReference>
<proteinExistence type="predicted"/>
<dbReference type="Pfam" id="PF14469">
    <property type="entry name" value="AKAP28"/>
    <property type="match status" value="1"/>
</dbReference>
<protein>
    <submittedName>
        <fullName evidence="2">Uncharacterized protein</fullName>
    </submittedName>
</protein>
<feature type="compositionally biased region" description="Polar residues" evidence="1">
    <location>
        <begin position="437"/>
        <end position="467"/>
    </location>
</feature>
<dbReference type="Proteomes" id="UP001212152">
    <property type="component" value="Unassembled WGS sequence"/>
</dbReference>